<keyword evidence="2" id="KW-0175">Coiled coil</keyword>
<feature type="coiled-coil region" evidence="2">
    <location>
        <begin position="165"/>
        <end position="258"/>
    </location>
</feature>
<evidence type="ECO:0000256" key="1">
    <source>
        <dbReference type="ARBA" id="ARBA00009550"/>
    </source>
</evidence>
<accession>V9KIP2</accession>
<feature type="coiled-coil region" evidence="2">
    <location>
        <begin position="391"/>
        <end position="467"/>
    </location>
</feature>
<feature type="region of interest" description="Disordered" evidence="3">
    <location>
        <begin position="1"/>
        <end position="145"/>
    </location>
</feature>
<dbReference type="PANTHER" id="PTHR16127">
    <property type="entry name" value="TAXILIN"/>
    <property type="match status" value="1"/>
</dbReference>
<feature type="compositionally biased region" description="Gly residues" evidence="3">
    <location>
        <begin position="519"/>
        <end position="528"/>
    </location>
</feature>
<protein>
    <submittedName>
        <fullName evidence="4">Muscle-derived protein 77</fullName>
    </submittedName>
</protein>
<evidence type="ECO:0000256" key="2">
    <source>
        <dbReference type="SAM" id="Coils"/>
    </source>
</evidence>
<evidence type="ECO:0000313" key="4">
    <source>
        <dbReference type="EMBL" id="AFO98262.1"/>
    </source>
</evidence>
<feature type="compositionally biased region" description="Acidic residues" evidence="3">
    <location>
        <begin position="476"/>
        <end position="517"/>
    </location>
</feature>
<feature type="compositionally biased region" description="Gly residues" evidence="3">
    <location>
        <begin position="100"/>
        <end position="110"/>
    </location>
</feature>
<feature type="compositionally biased region" description="Pro residues" evidence="3">
    <location>
        <begin position="594"/>
        <end position="603"/>
    </location>
</feature>
<feature type="region of interest" description="Disordered" evidence="3">
    <location>
        <begin position="472"/>
        <end position="679"/>
    </location>
</feature>
<name>V9KIP2_CALMI</name>
<dbReference type="PANTHER" id="PTHR16127:SF10">
    <property type="entry name" value="BETA-TAXILIN"/>
    <property type="match status" value="1"/>
</dbReference>
<evidence type="ECO:0000256" key="3">
    <source>
        <dbReference type="SAM" id="MobiDB-lite"/>
    </source>
</evidence>
<comment type="similarity">
    <text evidence="1">Belongs to the taxilin family.</text>
</comment>
<dbReference type="InterPro" id="IPR026183">
    <property type="entry name" value="Taxilin_fam"/>
</dbReference>
<dbReference type="GO" id="GO:0019905">
    <property type="term" value="F:syntaxin binding"/>
    <property type="evidence" value="ECO:0007669"/>
    <property type="project" value="InterPro"/>
</dbReference>
<organism evidence="4">
    <name type="scientific">Callorhinchus milii</name>
    <name type="common">Ghost shark</name>
    <dbReference type="NCBI Taxonomy" id="7868"/>
    <lineage>
        <taxon>Eukaryota</taxon>
        <taxon>Metazoa</taxon>
        <taxon>Chordata</taxon>
        <taxon>Craniata</taxon>
        <taxon>Vertebrata</taxon>
        <taxon>Chondrichthyes</taxon>
        <taxon>Holocephali</taxon>
        <taxon>Chimaeriformes</taxon>
        <taxon>Callorhinchidae</taxon>
        <taxon>Callorhinchus</taxon>
    </lineage>
</organism>
<reference evidence="4" key="1">
    <citation type="journal article" date="2014" name="Nature">
        <title>Elephant shark genome provides unique insights into gnathostome evolution.</title>
        <authorList>
            <consortium name="International Elephant Shark Genome Sequencing Consortium"/>
            <person name="Venkatesh B."/>
            <person name="Lee A.P."/>
            <person name="Ravi V."/>
            <person name="Maurya A.K."/>
            <person name="Lian M.M."/>
            <person name="Swann J.B."/>
            <person name="Ohta Y."/>
            <person name="Flajnik M.F."/>
            <person name="Sutoh Y."/>
            <person name="Kasahara M."/>
            <person name="Hoon S."/>
            <person name="Gangu V."/>
            <person name="Roy S.W."/>
            <person name="Irimia M."/>
            <person name="Korzh V."/>
            <person name="Kondrychyn I."/>
            <person name="Lim Z.W."/>
            <person name="Tay B.H."/>
            <person name="Tohari S."/>
            <person name="Kong K.W."/>
            <person name="Ho S."/>
            <person name="Lorente-Galdos B."/>
            <person name="Quilez J."/>
            <person name="Marques-Bonet T."/>
            <person name="Raney B.J."/>
            <person name="Ingham P.W."/>
            <person name="Tay A."/>
            <person name="Hillier L.W."/>
            <person name="Minx P."/>
            <person name="Boehm T."/>
            <person name="Wilson R.K."/>
            <person name="Brenner S."/>
            <person name="Warren W.C."/>
        </authorList>
    </citation>
    <scope>NUCLEOTIDE SEQUENCE</scope>
    <source>
        <tissue evidence="4">Muscle</tissue>
    </source>
</reference>
<dbReference type="Pfam" id="PF09728">
    <property type="entry name" value="Taxilin"/>
    <property type="match status" value="1"/>
</dbReference>
<sequence>MTVLAGDVGTSPNPVPAVPTPKVVKAGEQKTVQPPQAPASPSQQVSEDVTLGVQGPDQTTPGAPKDPAAPGTDLSEELGRLLEDIIQSYTPPSGEEPAGKEGGAGGGAGKGPPTLSNGDLEADTEKEQPATAATSDANKEQKLDKKKLKGLGKEVTQILQNLNKLSTAEERQNALIVKYAELLEECHSEQRQRKLLQRKQVQVCKEKEQLQGEHSRAVLARSKLESLCRQLQRHNKSLKEESLQRAREEDEKRRAVAKHFQEMLTDIQGQIEQHSERNTKLCEENTDLASKLQAIIGQYEEREQHFDKMVKHRELQQQLVDTKLKHAEEIMRATEERHKQEKEYLLNQAAEWKLQTNVMKEQETLLKAQLALYSEKFEEFQGTLAKSNEMFTSFKVEMEKMTKKMKKFEKETQMWKAKWENCNKALLDMIEERTMRGKEYECFQLKIMRLENLCRVLQEERTQLYKKIAEARCPKEEEEEEEDEEMEYKDLDDDDEDDEDEELYEHETDGVSEEEESGLSGGDAGPEGGSKLHALQEASPQGEGLGRRGEGDTEAPPSSDAEKHSEPGAEPVDPASWGEEGGARPEEKGAAPPIEAPPQPETTPPSEAEPERAREDATMATDEETVPLPLEAGPGLEREEPSEGMAEAGEDQTAAMLADFVDCPPDEEETKTTAEGSTS</sequence>
<dbReference type="EMBL" id="JW865745">
    <property type="protein sequence ID" value="AFO98262.1"/>
    <property type="molecule type" value="mRNA"/>
</dbReference>
<dbReference type="AlphaFoldDB" id="V9KIP2"/>
<proteinExistence type="evidence at transcript level"/>